<dbReference type="OrthoDB" id="1112484at2759"/>
<comment type="caution">
    <text evidence="4">The sequence shown here is derived from an EMBL/GenBank/DDBJ whole genome shotgun (WGS) entry which is preliminary data.</text>
</comment>
<evidence type="ECO:0000313" key="5">
    <source>
        <dbReference type="Proteomes" id="UP000467841"/>
    </source>
</evidence>
<dbReference type="Pfam" id="PF00646">
    <property type="entry name" value="F-box"/>
    <property type="match status" value="1"/>
</dbReference>
<dbReference type="SUPFAM" id="SSF81383">
    <property type="entry name" value="F-box domain"/>
    <property type="match status" value="1"/>
</dbReference>
<dbReference type="PANTHER" id="PTHR31111:SF98">
    <property type="entry name" value="F-BOX ASSOCIATED UBIQUITINATION EFFECTOR FAMILY PROTEIN-RELATED"/>
    <property type="match status" value="1"/>
</dbReference>
<feature type="region of interest" description="Disordered" evidence="1">
    <location>
        <begin position="1"/>
        <end position="23"/>
    </location>
</feature>
<dbReference type="NCBIfam" id="TIGR01640">
    <property type="entry name" value="F_box_assoc_1"/>
    <property type="match status" value="1"/>
</dbReference>
<proteinExistence type="predicted"/>
<dbReference type="InterPro" id="IPR013187">
    <property type="entry name" value="F-box-assoc_dom_typ3"/>
</dbReference>
<dbReference type="InterPro" id="IPR036047">
    <property type="entry name" value="F-box-like_dom_sf"/>
</dbReference>
<sequence length="371" mass="42803">MKREGSQEKKSSPSPKRQYHHHREISAVEKKPNGIPIIPLDILRAHILPRLPVKSLVRFQCVSKLWSSLIFDSIVARSFSQPRLLVIFPRWLHQSSLFSSSSYYPMITNFKTFISTLTPRSISYDIAYQYIRGLVCCSGDIFNPTKRHPVLVPEIDNDKYSNSSRDGFLGYDPVENHFFTLLGGPNRQQWRSLDIQGTWDHSPPAATSNGLCINGIIYYISHIGSWPYPEFNELVWFDISFERFDRIQMPKTLQMCRLEGLTLVNYQGRLGCISYNEESAEMWIMEDHHSEKQEWSKIILSIPHGILKRLGVSHCIAVTLDGEIVIMPMTLESAKPFYAYCYDPKQNRDAMVAIENGELKLRVGDCRYFLS</sequence>
<name>A0A6D2J517_9BRAS</name>
<feature type="compositionally biased region" description="Basic and acidic residues" evidence="1">
    <location>
        <begin position="1"/>
        <end position="11"/>
    </location>
</feature>
<evidence type="ECO:0000259" key="2">
    <source>
        <dbReference type="Pfam" id="PF00646"/>
    </source>
</evidence>
<dbReference type="AlphaFoldDB" id="A0A6D2J517"/>
<accession>A0A6D2J517</accession>
<dbReference type="Proteomes" id="UP000467841">
    <property type="component" value="Unassembled WGS sequence"/>
</dbReference>
<keyword evidence="5" id="KW-1185">Reference proteome</keyword>
<protein>
    <submittedName>
        <fullName evidence="4">Uncharacterized protein</fullName>
    </submittedName>
</protein>
<dbReference type="Pfam" id="PF08268">
    <property type="entry name" value="FBA_3"/>
    <property type="match status" value="1"/>
</dbReference>
<gene>
    <name evidence="4" type="ORF">MERR_LOCUS22247</name>
</gene>
<evidence type="ECO:0000259" key="3">
    <source>
        <dbReference type="Pfam" id="PF08268"/>
    </source>
</evidence>
<dbReference type="Gene3D" id="1.20.1280.50">
    <property type="match status" value="1"/>
</dbReference>
<evidence type="ECO:0000256" key="1">
    <source>
        <dbReference type="SAM" id="MobiDB-lite"/>
    </source>
</evidence>
<dbReference type="EMBL" id="CACVBM020001151">
    <property type="protein sequence ID" value="CAA7035012.1"/>
    <property type="molecule type" value="Genomic_DNA"/>
</dbReference>
<dbReference type="InterPro" id="IPR017451">
    <property type="entry name" value="F-box-assoc_interact_dom"/>
</dbReference>
<reference evidence="4" key="1">
    <citation type="submission" date="2020-01" db="EMBL/GenBank/DDBJ databases">
        <authorList>
            <person name="Mishra B."/>
        </authorList>
    </citation>
    <scope>NUCLEOTIDE SEQUENCE [LARGE SCALE GENOMIC DNA]</scope>
</reference>
<organism evidence="4 5">
    <name type="scientific">Microthlaspi erraticum</name>
    <dbReference type="NCBI Taxonomy" id="1685480"/>
    <lineage>
        <taxon>Eukaryota</taxon>
        <taxon>Viridiplantae</taxon>
        <taxon>Streptophyta</taxon>
        <taxon>Embryophyta</taxon>
        <taxon>Tracheophyta</taxon>
        <taxon>Spermatophyta</taxon>
        <taxon>Magnoliopsida</taxon>
        <taxon>eudicotyledons</taxon>
        <taxon>Gunneridae</taxon>
        <taxon>Pentapetalae</taxon>
        <taxon>rosids</taxon>
        <taxon>malvids</taxon>
        <taxon>Brassicales</taxon>
        <taxon>Brassicaceae</taxon>
        <taxon>Coluteocarpeae</taxon>
        <taxon>Microthlaspi</taxon>
    </lineage>
</organism>
<evidence type="ECO:0000313" key="4">
    <source>
        <dbReference type="EMBL" id="CAA7035012.1"/>
    </source>
</evidence>
<feature type="domain" description="F-box" evidence="2">
    <location>
        <begin position="44"/>
        <end position="72"/>
    </location>
</feature>
<feature type="domain" description="F-box associated beta-propeller type 3" evidence="3">
    <location>
        <begin position="97"/>
        <end position="360"/>
    </location>
</feature>
<dbReference type="PANTHER" id="PTHR31111">
    <property type="entry name" value="BNAA05G37150D PROTEIN-RELATED"/>
    <property type="match status" value="1"/>
</dbReference>
<dbReference type="InterPro" id="IPR001810">
    <property type="entry name" value="F-box_dom"/>
</dbReference>